<protein>
    <submittedName>
        <fullName evidence="3">ABC transporter substrate-binding protein</fullName>
    </submittedName>
</protein>
<dbReference type="PROSITE" id="PS51257">
    <property type="entry name" value="PROKAR_LIPOPROTEIN"/>
    <property type="match status" value="1"/>
</dbReference>
<dbReference type="EMBL" id="JAFFZE010000017">
    <property type="protein sequence ID" value="MCT2586294.1"/>
    <property type="molecule type" value="Genomic_DNA"/>
</dbReference>
<gene>
    <name evidence="3" type="ORF">JT362_24550</name>
</gene>
<dbReference type="RefSeq" id="WP_260194089.1">
    <property type="nucleotide sequence ID" value="NZ_JAFFZE010000017.1"/>
</dbReference>
<dbReference type="CDD" id="cd13606">
    <property type="entry name" value="PBP2_ProX_like"/>
    <property type="match status" value="1"/>
</dbReference>
<dbReference type="Pfam" id="PF04069">
    <property type="entry name" value="OpuAC"/>
    <property type="match status" value="1"/>
</dbReference>
<organism evidence="3 4">
    <name type="scientific">Actinophytocola gossypii</name>
    <dbReference type="NCBI Taxonomy" id="2812003"/>
    <lineage>
        <taxon>Bacteria</taxon>
        <taxon>Bacillati</taxon>
        <taxon>Actinomycetota</taxon>
        <taxon>Actinomycetes</taxon>
        <taxon>Pseudonocardiales</taxon>
        <taxon>Pseudonocardiaceae</taxon>
    </lineage>
</organism>
<dbReference type="InterPro" id="IPR007210">
    <property type="entry name" value="ABC_Gly_betaine_transp_sub-bd"/>
</dbReference>
<dbReference type="SUPFAM" id="SSF53850">
    <property type="entry name" value="Periplasmic binding protein-like II"/>
    <property type="match status" value="1"/>
</dbReference>
<evidence type="ECO:0000259" key="2">
    <source>
        <dbReference type="Pfam" id="PF04069"/>
    </source>
</evidence>
<evidence type="ECO:0000313" key="4">
    <source>
        <dbReference type="Proteomes" id="UP001156441"/>
    </source>
</evidence>
<keyword evidence="4" id="KW-1185">Reference proteome</keyword>
<comment type="caution">
    <text evidence="3">The sequence shown here is derived from an EMBL/GenBank/DDBJ whole genome shotgun (WGS) entry which is preliminary data.</text>
</comment>
<evidence type="ECO:0000313" key="3">
    <source>
        <dbReference type="EMBL" id="MCT2586294.1"/>
    </source>
</evidence>
<feature type="domain" description="ABC-type glycine betaine transport system substrate-binding" evidence="2">
    <location>
        <begin position="41"/>
        <end position="301"/>
    </location>
</feature>
<dbReference type="Gene3D" id="3.40.190.120">
    <property type="entry name" value="Osmoprotection protein (prox), domain 2"/>
    <property type="match status" value="1"/>
</dbReference>
<reference evidence="3 4" key="1">
    <citation type="submission" date="2021-02" db="EMBL/GenBank/DDBJ databases">
        <title>Actinophytocola xerophila sp. nov., isolated from soil of cotton cropping field.</title>
        <authorList>
            <person name="Huang R."/>
            <person name="Chen X."/>
            <person name="Ge X."/>
            <person name="Liu W."/>
        </authorList>
    </citation>
    <scope>NUCLEOTIDE SEQUENCE [LARGE SCALE GENOMIC DNA]</scope>
    <source>
        <strain evidence="3 4">S1-96</strain>
    </source>
</reference>
<proteinExistence type="predicted"/>
<accession>A0ABT2JFI8</accession>
<sequence length="304" mass="32166">MKRALAGVATAVAATLALTACGSSDPLAEDPAGGEGGSSESIAIGSADFPESQLLAEIYAQALEGAGVTVSREFDLGSREKYFAGIEDGSIDLIPEYTGTLLQFVNKEAPEVEPEEVYTALQEVLPDNLTVLEKAEAENKDAVVVTRETADKWSLTTIEDLVPHCGEIVFGAPTEMQQRPDGIPGLKETYGCTFKSFKALAPGAITTKALLDGTVQAADIFTTDAAIEANDLVVLEDTKNNFAAQNVVPLIAKDKVNDTVTETLNGISAELTTDVLLDLNARLNSPEKPDYADVAEEWLAEINA</sequence>
<dbReference type="Proteomes" id="UP001156441">
    <property type="component" value="Unassembled WGS sequence"/>
</dbReference>
<evidence type="ECO:0000256" key="1">
    <source>
        <dbReference type="SAM" id="MobiDB-lite"/>
    </source>
</evidence>
<dbReference type="Gene3D" id="3.40.190.10">
    <property type="entry name" value="Periplasmic binding protein-like II"/>
    <property type="match status" value="1"/>
</dbReference>
<name>A0ABT2JFI8_9PSEU</name>
<feature type="region of interest" description="Disordered" evidence="1">
    <location>
        <begin position="24"/>
        <end position="43"/>
    </location>
</feature>